<feature type="region of interest" description="Disordered" evidence="1">
    <location>
        <begin position="161"/>
        <end position="182"/>
    </location>
</feature>
<organism evidence="2 3">
    <name type="scientific">Trametes pubescens</name>
    <name type="common">White-rot fungus</name>
    <dbReference type="NCBI Taxonomy" id="154538"/>
    <lineage>
        <taxon>Eukaryota</taxon>
        <taxon>Fungi</taxon>
        <taxon>Dikarya</taxon>
        <taxon>Basidiomycota</taxon>
        <taxon>Agaricomycotina</taxon>
        <taxon>Agaricomycetes</taxon>
        <taxon>Polyporales</taxon>
        <taxon>Polyporaceae</taxon>
        <taxon>Trametes</taxon>
    </lineage>
</organism>
<evidence type="ECO:0000313" key="2">
    <source>
        <dbReference type="EMBL" id="OJT02999.1"/>
    </source>
</evidence>
<accession>A0A1M2V5X3</accession>
<keyword evidence="3" id="KW-1185">Reference proteome</keyword>
<feature type="compositionally biased region" description="Basic and acidic residues" evidence="1">
    <location>
        <begin position="48"/>
        <end position="63"/>
    </location>
</feature>
<dbReference type="AlphaFoldDB" id="A0A1M2V5X3"/>
<comment type="caution">
    <text evidence="2">The sequence shown here is derived from an EMBL/GenBank/DDBJ whole genome shotgun (WGS) entry which is preliminary data.</text>
</comment>
<gene>
    <name evidence="2" type="ORF">TRAPUB_6342</name>
</gene>
<protein>
    <recommendedName>
        <fullName evidence="4">WW domain-containing protein</fullName>
    </recommendedName>
</protein>
<dbReference type="EMBL" id="MNAD01001636">
    <property type="protein sequence ID" value="OJT02999.1"/>
    <property type="molecule type" value="Genomic_DNA"/>
</dbReference>
<evidence type="ECO:0000256" key="1">
    <source>
        <dbReference type="SAM" id="MobiDB-lite"/>
    </source>
</evidence>
<sequence>MSYENEPLPDGWIREYDPTTKHPFWVHTKAKPPRSIWVHPYEDEQFLREHPDIRDRLARERASETPSEAPPPYTPRRHSYSGHVNANASGTHLNVPQVDRRDTRSQPGTPVMGSHDRGFFGKLKDKAIGTKEEREAKRREEIRQEEEKEIQYAKQVAEQRRRIQQQRAQQRVSSPIGGPSGYGQRVTYSQPMYAAPLGDPWSRRGGGFGGGYGGLGGMGYGRSGFGGSSFGGSGYGRRSGFGGGLGMPLLAGAAGGLLLGDLLDGPGGFGGGFGGGGFGDGGFGGGGFDGGGGGFDGGFGGGGF</sequence>
<evidence type="ECO:0000313" key="3">
    <source>
        <dbReference type="Proteomes" id="UP000184267"/>
    </source>
</evidence>
<dbReference type="STRING" id="154538.A0A1M2V5X3"/>
<dbReference type="Proteomes" id="UP000184267">
    <property type="component" value="Unassembled WGS sequence"/>
</dbReference>
<proteinExistence type="predicted"/>
<dbReference type="OrthoDB" id="2367685at2759"/>
<evidence type="ECO:0008006" key="4">
    <source>
        <dbReference type="Google" id="ProtNLM"/>
    </source>
</evidence>
<reference evidence="2 3" key="1">
    <citation type="submission" date="2016-10" db="EMBL/GenBank/DDBJ databases">
        <title>Genome sequence of the basidiomycete white-rot fungus Trametes pubescens.</title>
        <authorList>
            <person name="Makela M.R."/>
            <person name="Granchi Z."/>
            <person name="Peng M."/>
            <person name="De Vries R.P."/>
            <person name="Grigoriev I."/>
            <person name="Riley R."/>
            <person name="Hilden K."/>
        </authorList>
    </citation>
    <scope>NUCLEOTIDE SEQUENCE [LARGE SCALE GENOMIC DNA]</scope>
    <source>
        <strain evidence="2 3">FBCC735</strain>
    </source>
</reference>
<dbReference type="OMA" id="WVRTYDP"/>
<feature type="region of interest" description="Disordered" evidence="1">
    <location>
        <begin position="48"/>
        <end position="77"/>
    </location>
</feature>
<dbReference type="Gene3D" id="2.20.70.10">
    <property type="match status" value="1"/>
</dbReference>
<name>A0A1M2V5X3_TRAPU</name>
<feature type="region of interest" description="Disordered" evidence="1">
    <location>
        <begin position="99"/>
        <end position="119"/>
    </location>
</feature>